<keyword evidence="2" id="KW-1185">Reference proteome</keyword>
<dbReference type="OrthoDB" id="4894058at2"/>
<dbReference type="SUPFAM" id="SSF50939">
    <property type="entry name" value="Sialidases"/>
    <property type="match status" value="1"/>
</dbReference>
<organism evidence="1 2">
    <name type="scientific">Nocardioides immobilis</name>
    <dbReference type="NCBI Taxonomy" id="2049295"/>
    <lineage>
        <taxon>Bacteria</taxon>
        <taxon>Bacillati</taxon>
        <taxon>Actinomycetota</taxon>
        <taxon>Actinomycetes</taxon>
        <taxon>Propionibacteriales</taxon>
        <taxon>Nocardioidaceae</taxon>
        <taxon>Nocardioides</taxon>
    </lineage>
</organism>
<dbReference type="AlphaFoldDB" id="A0A417Y2X3"/>
<evidence type="ECO:0000313" key="2">
    <source>
        <dbReference type="Proteomes" id="UP000283644"/>
    </source>
</evidence>
<accession>A0A417Y2X3</accession>
<dbReference type="EMBL" id="QXGH01000015">
    <property type="protein sequence ID" value="RHW26907.1"/>
    <property type="molecule type" value="Genomic_DNA"/>
</dbReference>
<dbReference type="InterPro" id="IPR036278">
    <property type="entry name" value="Sialidase_sf"/>
</dbReference>
<protein>
    <recommendedName>
        <fullName evidence="3">Exo-alpha-sialidase</fullName>
    </recommendedName>
</protein>
<sequence>MSLPDVPDYQGYDDESYVGDVVAVDGGLLASGRIGGKAALWRSGDGGTTWTRMDVPLLRDAYSISGLGVVGSTVVASISADDLQAIRRGRSRARTTGGCW</sequence>
<proteinExistence type="predicted"/>
<dbReference type="RefSeq" id="WP_118925473.1">
    <property type="nucleotide sequence ID" value="NZ_QXGH01000015.1"/>
</dbReference>
<dbReference type="Proteomes" id="UP000283644">
    <property type="component" value="Unassembled WGS sequence"/>
</dbReference>
<gene>
    <name evidence="1" type="ORF">D0Z08_11990</name>
</gene>
<evidence type="ECO:0000313" key="1">
    <source>
        <dbReference type="EMBL" id="RHW26907.1"/>
    </source>
</evidence>
<name>A0A417Y2X3_9ACTN</name>
<comment type="caution">
    <text evidence="1">The sequence shown here is derived from an EMBL/GenBank/DDBJ whole genome shotgun (WGS) entry which is preliminary data.</text>
</comment>
<reference evidence="1 2" key="1">
    <citation type="submission" date="2018-09" db="EMBL/GenBank/DDBJ databases">
        <title>Genome sequencing of Nocardioides immobilis CCTCC AB 2017083 for comparison to Nocardioides silvaticus.</title>
        <authorList>
            <person name="Li C."/>
            <person name="Wang G."/>
        </authorList>
    </citation>
    <scope>NUCLEOTIDE SEQUENCE [LARGE SCALE GENOMIC DNA]</scope>
    <source>
        <strain evidence="1 2">CCTCC AB 2017083</strain>
    </source>
</reference>
<evidence type="ECO:0008006" key="3">
    <source>
        <dbReference type="Google" id="ProtNLM"/>
    </source>
</evidence>